<feature type="region of interest" description="Disordered" evidence="6">
    <location>
        <begin position="89"/>
        <end position="164"/>
    </location>
</feature>
<evidence type="ECO:0000256" key="2">
    <source>
        <dbReference type="ARBA" id="ARBA00022553"/>
    </source>
</evidence>
<feature type="region of interest" description="Disordered" evidence="6">
    <location>
        <begin position="622"/>
        <end position="685"/>
    </location>
</feature>
<dbReference type="Pfam" id="PF02902">
    <property type="entry name" value="Peptidase_C48"/>
    <property type="match status" value="1"/>
</dbReference>
<feature type="compositionally biased region" description="Polar residues" evidence="6">
    <location>
        <begin position="891"/>
        <end position="914"/>
    </location>
</feature>
<feature type="region of interest" description="Disordered" evidence="6">
    <location>
        <begin position="428"/>
        <end position="494"/>
    </location>
</feature>
<dbReference type="GO" id="GO:0005634">
    <property type="term" value="C:nucleus"/>
    <property type="evidence" value="ECO:0007669"/>
    <property type="project" value="TreeGrafter"/>
</dbReference>
<name>A0AAN6NHB1_9PEZI</name>
<keyword evidence="3" id="KW-0645">Protease</keyword>
<evidence type="ECO:0000259" key="7">
    <source>
        <dbReference type="PROSITE" id="PS50600"/>
    </source>
</evidence>
<dbReference type="PANTHER" id="PTHR46896:SF3">
    <property type="entry name" value="FI06413P-RELATED"/>
    <property type="match status" value="1"/>
</dbReference>
<feature type="compositionally biased region" description="Basic residues" evidence="6">
    <location>
        <begin position="466"/>
        <end position="475"/>
    </location>
</feature>
<comment type="similarity">
    <text evidence="1">Belongs to the peptidase C48 family.</text>
</comment>
<evidence type="ECO:0000313" key="9">
    <source>
        <dbReference type="Proteomes" id="UP001303473"/>
    </source>
</evidence>
<dbReference type="Pfam" id="PF25424">
    <property type="entry name" value="PH_35"/>
    <property type="match status" value="1"/>
</dbReference>
<dbReference type="PROSITE" id="PS50600">
    <property type="entry name" value="ULP_PROTEASE"/>
    <property type="match status" value="1"/>
</dbReference>
<sequence>MTRSALLKLDSFRPMNNLSGERRRPKPTIAAPSHDPTEPPAKKRRKFVYTDGQFAVDDAFIEDREACMSQGSVSTGASAGIFEFQNVEGGVRGHSRRHRRSTEKHTAERLSPAVAQPHRQRLLHGIDPGHDEISDGEDELGQDSRLRRRPPSAKPMTSSASRPLTYYDGADAQFLTSVRRKPVLQIATKGVKRTNPAVDSDDDELTQAPGPGRFSRSDDKQLKNNIKNASSSLSRKGDLAATKWSPKSLRIPVKAAVCQQNHQYIARHGTGDPGAAGEDEPCFLQPDGEPAELRAFLENGSPALQYPWLKVTGSTKTLLHSPDCSLIRINRPAEISPAPLGAQLMMKFFNGDDAAKVVEWAQNSIRATFASEASDKLQRIYDKLVQDVRRAAQPAVQKPDDMRLLEIQELRKRKAAGMDIAAAAYATSPAVAQPSRSRPHLKDQMQVANQTSEAQDLEITDDIASYRRRSSRIRHSSPAEPTSPKPSSPALPRWTDENHKWREEWEKKPLVFQRTTVEQVDIPRLDEGQCLNDNLINFGLTYLFDMHSKRNPALGKRVYVFNSFFYEKLKPTRGTKINYEGVKNWTSKVDIFSYDYIIVPVNEYFHWWVAIICNPARLDPDAPRPLSQTDGDRSGANGHEHGNTGGEAPEVADSQPPRSPHGAATTEMSRLSIGSPQGQGIDKDDATARDGIENVVDLAAGEETAGQKLPVDVASAKRQSRKSVGPVRKYNPEDPRIITLDSLGSSHSPAVTALKQYLIAEFEDKRKKTISNPPLQLGMKATNIPEQDNFCDCGVYLLGYIQKFFENPEQSVHALLQRESPGWDFNPSDLRQRWRDLIFVEHKKYVEKQVEMKEKKRMAMAMAGREAKSPKQAANASPGAALKASAENGVARTTENIPTAISAVQTRVTSPSPDNDSKPRNSWPLRPEPVTIAQKAPRGSSLHSKESSTSTLDYDTGSTKPRGAAAPKQTVAIRAPSRPVQQEESADEVVLVSVPRDDVLPSTETPDVEEIAEIRDSQDEEPIILAKPADIRLRPPAPPVTQRVEVSPSKFFTTEAVFKPRSEAGSSPARLDQPRVAEKAKKIQSSPEARSQNFSLRTSIPVVQKAELVRNTDPIDLTEDDGK</sequence>
<feature type="domain" description="Ubiquitin-like protease family profile" evidence="7">
    <location>
        <begin position="515"/>
        <end position="804"/>
    </location>
</feature>
<dbReference type="InterPro" id="IPR057501">
    <property type="entry name" value="DeUb_enz_PH"/>
</dbReference>
<dbReference type="InterPro" id="IPR003653">
    <property type="entry name" value="Peptidase_C48_C"/>
</dbReference>
<dbReference type="GO" id="GO:0005737">
    <property type="term" value="C:cytoplasm"/>
    <property type="evidence" value="ECO:0007669"/>
    <property type="project" value="TreeGrafter"/>
</dbReference>
<feature type="compositionally biased region" description="Basic residues" evidence="6">
    <location>
        <begin position="93"/>
        <end position="102"/>
    </location>
</feature>
<dbReference type="Gene3D" id="3.40.395.10">
    <property type="entry name" value="Adenoviral Proteinase, Chain A"/>
    <property type="match status" value="1"/>
</dbReference>
<keyword evidence="5" id="KW-0378">Hydrolase</keyword>
<reference evidence="9" key="1">
    <citation type="journal article" date="2023" name="Mol. Phylogenet. Evol.">
        <title>Genome-scale phylogeny and comparative genomics of the fungal order Sordariales.</title>
        <authorList>
            <person name="Hensen N."/>
            <person name="Bonometti L."/>
            <person name="Westerberg I."/>
            <person name="Brannstrom I.O."/>
            <person name="Guillou S."/>
            <person name="Cros-Aarteil S."/>
            <person name="Calhoun S."/>
            <person name="Haridas S."/>
            <person name="Kuo A."/>
            <person name="Mondo S."/>
            <person name="Pangilinan J."/>
            <person name="Riley R."/>
            <person name="LaButti K."/>
            <person name="Andreopoulos B."/>
            <person name="Lipzen A."/>
            <person name="Chen C."/>
            <person name="Yan M."/>
            <person name="Daum C."/>
            <person name="Ng V."/>
            <person name="Clum A."/>
            <person name="Steindorff A."/>
            <person name="Ohm R.A."/>
            <person name="Martin F."/>
            <person name="Silar P."/>
            <person name="Natvig D.O."/>
            <person name="Lalanne C."/>
            <person name="Gautier V."/>
            <person name="Ament-Velasquez S.L."/>
            <person name="Kruys A."/>
            <person name="Hutchinson M.I."/>
            <person name="Powell A.J."/>
            <person name="Barry K."/>
            <person name="Miller A.N."/>
            <person name="Grigoriev I.V."/>
            <person name="Debuchy R."/>
            <person name="Gladieux P."/>
            <person name="Hiltunen Thoren M."/>
            <person name="Johannesson H."/>
        </authorList>
    </citation>
    <scope>NUCLEOTIDE SEQUENCE [LARGE SCALE GENOMIC DNA]</scope>
    <source>
        <strain evidence="9">CBS 340.73</strain>
    </source>
</reference>
<evidence type="ECO:0000256" key="4">
    <source>
        <dbReference type="ARBA" id="ARBA00022786"/>
    </source>
</evidence>
<dbReference type="InterPro" id="IPR051947">
    <property type="entry name" value="Sentrin-specific_protease"/>
</dbReference>
<gene>
    <name evidence="8" type="ORF">QBC46DRAFT_133986</name>
</gene>
<keyword evidence="4" id="KW-0833">Ubl conjugation pathway</keyword>
<proteinExistence type="inferred from homology"/>
<feature type="region of interest" description="Disordered" evidence="6">
    <location>
        <begin position="191"/>
        <end position="241"/>
    </location>
</feature>
<dbReference type="PANTHER" id="PTHR46896">
    <property type="entry name" value="SENTRIN-SPECIFIC PROTEASE"/>
    <property type="match status" value="1"/>
</dbReference>
<feature type="compositionally biased region" description="Basic and acidic residues" evidence="6">
    <location>
        <begin position="1072"/>
        <end position="1081"/>
    </location>
</feature>
<accession>A0AAN6NHB1</accession>
<dbReference type="Proteomes" id="UP001303473">
    <property type="component" value="Unassembled WGS sequence"/>
</dbReference>
<feature type="region of interest" description="Disordered" evidence="6">
    <location>
        <begin position="885"/>
        <end position="988"/>
    </location>
</feature>
<comment type="caution">
    <text evidence="8">The sequence shown here is derived from an EMBL/GenBank/DDBJ whole genome shotgun (WGS) entry which is preliminary data.</text>
</comment>
<dbReference type="GO" id="GO:0070139">
    <property type="term" value="F:SUMO-specific endopeptidase activity"/>
    <property type="evidence" value="ECO:0007669"/>
    <property type="project" value="TreeGrafter"/>
</dbReference>
<feature type="compositionally biased region" description="Polar residues" evidence="6">
    <location>
        <begin position="666"/>
        <end position="678"/>
    </location>
</feature>
<dbReference type="GO" id="GO:0006508">
    <property type="term" value="P:proteolysis"/>
    <property type="evidence" value="ECO:0007669"/>
    <property type="project" value="UniProtKB-KW"/>
</dbReference>
<evidence type="ECO:0000256" key="3">
    <source>
        <dbReference type="ARBA" id="ARBA00022670"/>
    </source>
</evidence>
<keyword evidence="2" id="KW-0597">Phosphoprotein</keyword>
<feature type="region of interest" description="Disordered" evidence="6">
    <location>
        <begin position="861"/>
        <end position="880"/>
    </location>
</feature>
<organism evidence="8 9">
    <name type="scientific">Diplogelasinospora grovesii</name>
    <dbReference type="NCBI Taxonomy" id="303347"/>
    <lineage>
        <taxon>Eukaryota</taxon>
        <taxon>Fungi</taxon>
        <taxon>Dikarya</taxon>
        <taxon>Ascomycota</taxon>
        <taxon>Pezizomycotina</taxon>
        <taxon>Sordariomycetes</taxon>
        <taxon>Sordariomycetidae</taxon>
        <taxon>Sordariales</taxon>
        <taxon>Diplogelasinosporaceae</taxon>
        <taxon>Diplogelasinospora</taxon>
    </lineage>
</organism>
<feature type="region of interest" description="Disordered" evidence="6">
    <location>
        <begin position="1057"/>
        <end position="1097"/>
    </location>
</feature>
<dbReference type="EMBL" id="MU853756">
    <property type="protein sequence ID" value="KAK3945134.1"/>
    <property type="molecule type" value="Genomic_DNA"/>
</dbReference>
<dbReference type="GO" id="GO:0016926">
    <property type="term" value="P:protein desumoylation"/>
    <property type="evidence" value="ECO:0007669"/>
    <property type="project" value="TreeGrafter"/>
</dbReference>
<evidence type="ECO:0000256" key="6">
    <source>
        <dbReference type="SAM" id="MobiDB-lite"/>
    </source>
</evidence>
<dbReference type="SUPFAM" id="SSF54001">
    <property type="entry name" value="Cysteine proteinases"/>
    <property type="match status" value="1"/>
</dbReference>
<feature type="region of interest" description="Disordered" evidence="6">
    <location>
        <begin position="1"/>
        <end position="42"/>
    </location>
</feature>
<evidence type="ECO:0000313" key="8">
    <source>
        <dbReference type="EMBL" id="KAK3945134.1"/>
    </source>
</evidence>
<feature type="compositionally biased region" description="Basic and acidic residues" evidence="6">
    <location>
        <begin position="630"/>
        <end position="642"/>
    </location>
</feature>
<feature type="compositionally biased region" description="Polar residues" evidence="6">
    <location>
        <begin position="223"/>
        <end position="234"/>
    </location>
</feature>
<evidence type="ECO:0000256" key="1">
    <source>
        <dbReference type="ARBA" id="ARBA00005234"/>
    </source>
</evidence>
<evidence type="ECO:0000256" key="5">
    <source>
        <dbReference type="ARBA" id="ARBA00022801"/>
    </source>
</evidence>
<feature type="compositionally biased region" description="Polar residues" evidence="6">
    <location>
        <begin position="1083"/>
        <end position="1097"/>
    </location>
</feature>
<dbReference type="InterPro" id="IPR038765">
    <property type="entry name" value="Papain-like_cys_pep_sf"/>
</dbReference>
<protein>
    <recommendedName>
        <fullName evidence="7">Ubiquitin-like protease family profile domain-containing protein</fullName>
    </recommendedName>
</protein>
<keyword evidence="9" id="KW-1185">Reference proteome</keyword>
<dbReference type="AlphaFoldDB" id="A0AAN6NHB1"/>